<evidence type="ECO:0000256" key="1">
    <source>
        <dbReference type="SAM" id="SignalP"/>
    </source>
</evidence>
<dbReference type="EMBL" id="VTYN01000002">
    <property type="protein sequence ID" value="NOH46911.1"/>
    <property type="molecule type" value="Genomic_DNA"/>
</dbReference>
<keyword evidence="1" id="KW-0732">Signal</keyword>
<evidence type="ECO:0000313" key="2">
    <source>
        <dbReference type="EMBL" id="NOH46911.1"/>
    </source>
</evidence>
<proteinExistence type="predicted"/>
<dbReference type="AlphaFoldDB" id="A0A7Y3Z5J5"/>
<name>A0A7Y3Z5J5_9VIBR</name>
<comment type="caution">
    <text evidence="2">The sequence shown here is derived from an EMBL/GenBank/DDBJ whole genome shotgun (WGS) entry which is preliminary data.</text>
</comment>
<accession>A0A7Y3Z5J5</accession>
<dbReference type="Proteomes" id="UP000572072">
    <property type="component" value="Unassembled WGS sequence"/>
</dbReference>
<sequence>MKKLMTLTSLMLASFSAFAGIHTEHGTQRIVTDNFADKSSAYEASFDLINEIQDMSQTELRRELSIIGHGFARDIRLDNTYVTVEEYSEQRDEVKYRAIVNVFYNYRASDSGNN</sequence>
<organism evidence="2 3">
    <name type="scientific">Vibrio rotiferianus</name>
    <dbReference type="NCBI Taxonomy" id="190895"/>
    <lineage>
        <taxon>Bacteria</taxon>
        <taxon>Pseudomonadati</taxon>
        <taxon>Pseudomonadota</taxon>
        <taxon>Gammaproteobacteria</taxon>
        <taxon>Vibrionales</taxon>
        <taxon>Vibrionaceae</taxon>
        <taxon>Vibrio</taxon>
    </lineage>
</organism>
<dbReference type="GeneID" id="47098352"/>
<reference evidence="2 3" key="1">
    <citation type="submission" date="2019-08" db="EMBL/GenBank/DDBJ databases">
        <title>Draft genome sequencing and comparative genomics of hatchery-associated Vibrios.</title>
        <authorList>
            <person name="Kehlet-Delgado H."/>
            <person name="Mueller R.S."/>
        </authorList>
    </citation>
    <scope>NUCLEOTIDE SEQUENCE [LARGE SCALE GENOMIC DNA]</scope>
    <source>
        <strain evidence="2 3">00-78-3</strain>
    </source>
</reference>
<dbReference type="InterPro" id="IPR016879">
    <property type="entry name" value="UCP028299"/>
</dbReference>
<feature type="chain" id="PRO_5031101728" evidence="1">
    <location>
        <begin position="20"/>
        <end position="114"/>
    </location>
</feature>
<gene>
    <name evidence="2" type="ORF">F0262_02445</name>
</gene>
<protein>
    <submittedName>
        <fullName evidence="2">DUF3316 domain-containing protein</fullName>
    </submittedName>
</protein>
<dbReference type="Pfam" id="PF11777">
    <property type="entry name" value="DUF3316"/>
    <property type="match status" value="1"/>
</dbReference>
<evidence type="ECO:0000313" key="3">
    <source>
        <dbReference type="Proteomes" id="UP000572072"/>
    </source>
</evidence>
<feature type="signal peptide" evidence="1">
    <location>
        <begin position="1"/>
        <end position="19"/>
    </location>
</feature>
<dbReference type="RefSeq" id="WP_033006832.1">
    <property type="nucleotide sequence ID" value="NZ_JBEWWM010000002.1"/>
</dbReference>
<dbReference type="PIRSF" id="PIRSF028299">
    <property type="entry name" value="UCP028299"/>
    <property type="match status" value="1"/>
</dbReference>